<accession>A0AA88E4L2</accession>
<keyword evidence="2" id="KW-1185">Reference proteome</keyword>
<sequence>MVAPIDPQIDADHRAGTAFNMMMQRFFDGYQTPCVLMEWIHNLEVAFRVCHVRDQLQVNLATMRLRGHAFIWWLNIPNLWECLELSLNLHLTRSFQSR</sequence>
<evidence type="ECO:0000313" key="2">
    <source>
        <dbReference type="Proteomes" id="UP001187192"/>
    </source>
</evidence>
<dbReference type="Proteomes" id="UP001187192">
    <property type="component" value="Unassembled WGS sequence"/>
</dbReference>
<protein>
    <recommendedName>
        <fullName evidence="3">Retrotransposon gag domain-containing protein</fullName>
    </recommendedName>
</protein>
<organism evidence="1 2">
    <name type="scientific">Ficus carica</name>
    <name type="common">Common fig</name>
    <dbReference type="NCBI Taxonomy" id="3494"/>
    <lineage>
        <taxon>Eukaryota</taxon>
        <taxon>Viridiplantae</taxon>
        <taxon>Streptophyta</taxon>
        <taxon>Embryophyta</taxon>
        <taxon>Tracheophyta</taxon>
        <taxon>Spermatophyta</taxon>
        <taxon>Magnoliopsida</taxon>
        <taxon>eudicotyledons</taxon>
        <taxon>Gunneridae</taxon>
        <taxon>Pentapetalae</taxon>
        <taxon>rosids</taxon>
        <taxon>fabids</taxon>
        <taxon>Rosales</taxon>
        <taxon>Moraceae</taxon>
        <taxon>Ficeae</taxon>
        <taxon>Ficus</taxon>
    </lineage>
</organism>
<dbReference type="EMBL" id="BTGU01000537">
    <property type="protein sequence ID" value="GMN68022.1"/>
    <property type="molecule type" value="Genomic_DNA"/>
</dbReference>
<comment type="caution">
    <text evidence="1">The sequence shown here is derived from an EMBL/GenBank/DDBJ whole genome shotgun (WGS) entry which is preliminary data.</text>
</comment>
<dbReference type="AlphaFoldDB" id="A0AA88E4L2"/>
<name>A0AA88E4L2_FICCA</name>
<gene>
    <name evidence="1" type="ORF">TIFTF001_037081</name>
</gene>
<proteinExistence type="predicted"/>
<evidence type="ECO:0008006" key="3">
    <source>
        <dbReference type="Google" id="ProtNLM"/>
    </source>
</evidence>
<evidence type="ECO:0000313" key="1">
    <source>
        <dbReference type="EMBL" id="GMN68022.1"/>
    </source>
</evidence>
<reference evidence="1" key="1">
    <citation type="submission" date="2023-07" db="EMBL/GenBank/DDBJ databases">
        <title>draft genome sequence of fig (Ficus carica).</title>
        <authorList>
            <person name="Takahashi T."/>
            <person name="Nishimura K."/>
        </authorList>
    </citation>
    <scope>NUCLEOTIDE SEQUENCE</scope>
</reference>